<organism evidence="2">
    <name type="scientific">Nicotiana tabacum</name>
    <name type="common">Common tobacco</name>
    <dbReference type="NCBI Taxonomy" id="4097"/>
    <lineage>
        <taxon>Eukaryota</taxon>
        <taxon>Viridiplantae</taxon>
        <taxon>Streptophyta</taxon>
        <taxon>Embryophyta</taxon>
        <taxon>Tracheophyta</taxon>
        <taxon>Spermatophyta</taxon>
        <taxon>Magnoliopsida</taxon>
        <taxon>eudicotyledons</taxon>
        <taxon>Gunneridae</taxon>
        <taxon>Pentapetalae</taxon>
        <taxon>asterids</taxon>
        <taxon>lamiids</taxon>
        <taxon>Solanales</taxon>
        <taxon>Solanaceae</taxon>
        <taxon>Nicotianoideae</taxon>
        <taxon>Nicotianeae</taxon>
        <taxon>Nicotiana</taxon>
    </lineage>
</organism>
<dbReference type="PANTHER" id="PTHR12242:SF6">
    <property type="entry name" value="PROTEIN ROLLING PROTEIN"/>
    <property type="match status" value="1"/>
</dbReference>
<gene>
    <name evidence="2" type="primary">LOC107773249</name>
</gene>
<accession>A0A1S3Y7D5</accession>
<dbReference type="KEGG" id="nta:107773249"/>
<dbReference type="RefSeq" id="XP_016448176.1">
    <property type="nucleotide sequence ID" value="XM_016592690.1"/>
</dbReference>
<dbReference type="OrthoDB" id="419711at2759"/>
<keyword evidence="1" id="KW-0812">Transmembrane</keyword>
<feature type="transmembrane region" description="Helical" evidence="1">
    <location>
        <begin position="55"/>
        <end position="74"/>
    </location>
</feature>
<feature type="transmembrane region" description="Helical" evidence="1">
    <location>
        <begin position="115"/>
        <end position="140"/>
    </location>
</feature>
<dbReference type="GO" id="GO:0016020">
    <property type="term" value="C:membrane"/>
    <property type="evidence" value="ECO:0000318"/>
    <property type="project" value="GO_Central"/>
</dbReference>
<name>A0A1S3Y7D5_TOBAC</name>
<protein>
    <submittedName>
        <fullName evidence="2">Uncharacterized protein</fullName>
    </submittedName>
</protein>
<keyword evidence="1" id="KW-0472">Membrane</keyword>
<dbReference type="PaxDb" id="4097-A0A1S3Y7D5"/>
<dbReference type="STRING" id="4097.A0A1S3Y7D5"/>
<sequence length="192" mass="22462">RYCNNKIKKLLVHHHPTNINVVRFIPVFYRSNIYSALRIEFTACYSNEIFSPEQTCAGSVILTDIVFWFIILPYSSNSHLQLNLLMGGMHSLNIIFLLIDTCLNSLPLPWSGLAYFVLWSCCYVIFQWLIHACGLIWWPYPFLELSTPWAPLWYFCLAVFHLPCYGIYWLLVAFKNSTFSTLFPQAFVRHSC</sequence>
<feature type="transmembrane region" description="Helical" evidence="1">
    <location>
        <begin position="152"/>
        <end position="174"/>
    </location>
</feature>
<proteinExistence type="predicted"/>
<evidence type="ECO:0000313" key="2">
    <source>
        <dbReference type="RefSeq" id="XP_016448176.1"/>
    </source>
</evidence>
<dbReference type="AlphaFoldDB" id="A0A1S3Y7D5"/>
<evidence type="ECO:0000256" key="1">
    <source>
        <dbReference type="SAM" id="Phobius"/>
    </source>
</evidence>
<dbReference type="OMA" id="RIEFTAC"/>
<dbReference type="PANTHER" id="PTHR12242">
    <property type="entry name" value="OS02G0130600 PROTEIN-RELATED"/>
    <property type="match status" value="1"/>
</dbReference>
<feature type="non-terminal residue" evidence="2">
    <location>
        <position position="1"/>
    </location>
</feature>
<reference evidence="2" key="1">
    <citation type="submission" date="2025-08" db="UniProtKB">
        <authorList>
            <consortium name="RefSeq"/>
        </authorList>
    </citation>
    <scope>IDENTIFICATION</scope>
</reference>
<feature type="transmembrane region" description="Helical" evidence="1">
    <location>
        <begin position="80"/>
        <end position="103"/>
    </location>
</feature>
<keyword evidence="1" id="KW-1133">Transmembrane helix</keyword>